<dbReference type="EMBL" id="JAGEOJ010000023">
    <property type="protein sequence ID" value="MBO2453976.1"/>
    <property type="molecule type" value="Genomic_DNA"/>
</dbReference>
<protein>
    <submittedName>
        <fullName evidence="3">DUF2236 domain-containing protein</fullName>
    </submittedName>
</protein>
<proteinExistence type="predicted"/>
<reference evidence="3" key="1">
    <citation type="submission" date="2021-03" db="EMBL/GenBank/DDBJ databases">
        <authorList>
            <person name="Kanchanasin P."/>
            <person name="Saeng-In P."/>
            <person name="Phongsopitanun W."/>
            <person name="Yuki M."/>
            <person name="Kudo T."/>
            <person name="Ohkuma M."/>
            <person name="Tanasupawat S."/>
        </authorList>
    </citation>
    <scope>NUCLEOTIDE SEQUENCE</scope>
    <source>
        <strain evidence="3">GKU 128</strain>
    </source>
</reference>
<comment type="caution">
    <text evidence="3">The sequence shown here is derived from an EMBL/GenBank/DDBJ whole genome shotgun (WGS) entry which is preliminary data.</text>
</comment>
<dbReference type="Proteomes" id="UP000669179">
    <property type="component" value="Unassembled WGS sequence"/>
</dbReference>
<evidence type="ECO:0000256" key="1">
    <source>
        <dbReference type="SAM" id="MobiDB-lite"/>
    </source>
</evidence>
<accession>A0A939PSJ1</accession>
<dbReference type="InterPro" id="IPR018713">
    <property type="entry name" value="MPAB/Lcp_cat_dom"/>
</dbReference>
<evidence type="ECO:0000313" key="4">
    <source>
        <dbReference type="Proteomes" id="UP000669179"/>
    </source>
</evidence>
<gene>
    <name evidence="3" type="ORF">J4573_43285</name>
</gene>
<keyword evidence="4" id="KW-1185">Reference proteome</keyword>
<dbReference type="Pfam" id="PF09995">
    <property type="entry name" value="MPAB_Lcp_cat"/>
    <property type="match status" value="1"/>
</dbReference>
<dbReference type="AlphaFoldDB" id="A0A939PSJ1"/>
<evidence type="ECO:0000313" key="3">
    <source>
        <dbReference type="EMBL" id="MBO2453976.1"/>
    </source>
</evidence>
<sequence length="296" mass="33881">MSATGAAARKSPEPDLPAEARDRRARPEVPLIARDAVTGFALAAASANIIMQLSRRPVGRGVAESKVDSGRVDKRPVKRLRTTLSYIVVAMQGTPEEQETMRLEVNKQHRQVRSAPGDEVKYNAFDRELQLWVAACLYWGTEDVYVKLYGRPEQREIDAFYRHGARFGTTLQVTEDMWPADRDAFEKYWQEGLGKVEFDDVTRAYLLDLARLAFLPAPVRLALGPLHFFMTVGFLPEAYREKLGVSWTRKQQARFDRYVRVSALANKAMPRPLREFPWNVYLVDVRRRVRKGRAIV</sequence>
<organism evidence="3 4">
    <name type="scientific">Actinomadura barringtoniae</name>
    <dbReference type="NCBI Taxonomy" id="1427535"/>
    <lineage>
        <taxon>Bacteria</taxon>
        <taxon>Bacillati</taxon>
        <taxon>Actinomycetota</taxon>
        <taxon>Actinomycetes</taxon>
        <taxon>Streptosporangiales</taxon>
        <taxon>Thermomonosporaceae</taxon>
        <taxon>Actinomadura</taxon>
    </lineage>
</organism>
<evidence type="ECO:0000259" key="2">
    <source>
        <dbReference type="Pfam" id="PF09995"/>
    </source>
</evidence>
<name>A0A939PSJ1_9ACTN</name>
<feature type="domain" description="ER-bound oxygenase mpaB/mpaB'/Rubber oxygenase catalytic" evidence="2">
    <location>
        <begin position="39"/>
        <end position="262"/>
    </location>
</feature>
<dbReference type="PANTHER" id="PTHR36151">
    <property type="entry name" value="BLR2777 PROTEIN"/>
    <property type="match status" value="1"/>
</dbReference>
<feature type="compositionally biased region" description="Basic and acidic residues" evidence="1">
    <location>
        <begin position="10"/>
        <end position="27"/>
    </location>
</feature>
<dbReference type="PANTHER" id="PTHR36151:SF3">
    <property type="entry name" value="ER-BOUND OXYGENASE MPAB_MPAB'_RUBBER OXYGENASE CATALYTIC DOMAIN-CONTAINING PROTEIN"/>
    <property type="match status" value="1"/>
</dbReference>
<dbReference type="GO" id="GO:0016491">
    <property type="term" value="F:oxidoreductase activity"/>
    <property type="evidence" value="ECO:0007669"/>
    <property type="project" value="InterPro"/>
</dbReference>
<dbReference type="RefSeq" id="WP_208262036.1">
    <property type="nucleotide sequence ID" value="NZ_JAGEOJ010000023.1"/>
</dbReference>
<feature type="region of interest" description="Disordered" evidence="1">
    <location>
        <begin position="1"/>
        <end position="27"/>
    </location>
</feature>